<feature type="non-terminal residue" evidence="9">
    <location>
        <position position="1"/>
    </location>
</feature>
<dbReference type="AlphaFoldDB" id="A0A9P5NBY2"/>
<dbReference type="InterPro" id="IPR050364">
    <property type="entry name" value="Cytochrome_P450_fung"/>
</dbReference>
<dbReference type="InterPro" id="IPR036396">
    <property type="entry name" value="Cyt_P450_sf"/>
</dbReference>
<dbReference type="OrthoDB" id="1055148at2759"/>
<keyword evidence="6" id="KW-0408">Iron</keyword>
<keyword evidence="5" id="KW-0560">Oxidoreductase</keyword>
<evidence type="ECO:0000256" key="7">
    <source>
        <dbReference type="ARBA" id="ARBA00023033"/>
    </source>
</evidence>
<reference evidence="9" key="1">
    <citation type="submission" date="2020-11" db="EMBL/GenBank/DDBJ databases">
        <authorList>
            <consortium name="DOE Joint Genome Institute"/>
            <person name="Ahrendt S."/>
            <person name="Riley R."/>
            <person name="Andreopoulos W."/>
            <person name="LaButti K."/>
            <person name="Pangilinan J."/>
            <person name="Ruiz-duenas F.J."/>
            <person name="Barrasa J.M."/>
            <person name="Sanchez-Garcia M."/>
            <person name="Camarero S."/>
            <person name="Miyauchi S."/>
            <person name="Serrano A."/>
            <person name="Linde D."/>
            <person name="Babiker R."/>
            <person name="Drula E."/>
            <person name="Ayuso-Fernandez I."/>
            <person name="Pacheco R."/>
            <person name="Padilla G."/>
            <person name="Ferreira P."/>
            <person name="Barriuso J."/>
            <person name="Kellner H."/>
            <person name="Castanera R."/>
            <person name="Alfaro M."/>
            <person name="Ramirez L."/>
            <person name="Pisabarro A.G."/>
            <person name="Kuo A."/>
            <person name="Tritt A."/>
            <person name="Lipzen A."/>
            <person name="He G."/>
            <person name="Yan M."/>
            <person name="Ng V."/>
            <person name="Cullen D."/>
            <person name="Martin F."/>
            <person name="Rosso M.-N."/>
            <person name="Henrissat B."/>
            <person name="Hibbett D."/>
            <person name="Martinez A.T."/>
            <person name="Grigoriev I.V."/>
        </authorList>
    </citation>
    <scope>NUCLEOTIDE SEQUENCE</scope>
    <source>
        <strain evidence="9">AH 44721</strain>
    </source>
</reference>
<evidence type="ECO:0000256" key="8">
    <source>
        <dbReference type="SAM" id="SignalP"/>
    </source>
</evidence>
<sequence>VAIALLIIIILYLRSQRRRHLPYPHGPRKLPLLGSLFEVPTTFEWERYVRWGKQYNSDVIPVRLAGRDIFVLNSFTAATALLDKKLAIYSSRFFSLYSC</sequence>
<evidence type="ECO:0000256" key="6">
    <source>
        <dbReference type="ARBA" id="ARBA00023004"/>
    </source>
</evidence>
<keyword evidence="8" id="KW-0732">Signal</keyword>
<organism evidence="9 10">
    <name type="scientific">Gymnopilus junonius</name>
    <name type="common">Spectacular rustgill mushroom</name>
    <name type="synonym">Gymnopilus spectabilis subsp. junonius</name>
    <dbReference type="NCBI Taxonomy" id="109634"/>
    <lineage>
        <taxon>Eukaryota</taxon>
        <taxon>Fungi</taxon>
        <taxon>Dikarya</taxon>
        <taxon>Basidiomycota</taxon>
        <taxon>Agaricomycotina</taxon>
        <taxon>Agaricomycetes</taxon>
        <taxon>Agaricomycetidae</taxon>
        <taxon>Agaricales</taxon>
        <taxon>Agaricineae</taxon>
        <taxon>Hymenogastraceae</taxon>
        <taxon>Gymnopilus</taxon>
    </lineage>
</organism>
<evidence type="ECO:0000256" key="5">
    <source>
        <dbReference type="ARBA" id="ARBA00023002"/>
    </source>
</evidence>
<evidence type="ECO:0000313" key="9">
    <source>
        <dbReference type="EMBL" id="KAF8875724.1"/>
    </source>
</evidence>
<dbReference type="Gene3D" id="1.10.630.10">
    <property type="entry name" value="Cytochrome P450"/>
    <property type="match status" value="1"/>
</dbReference>
<keyword evidence="3" id="KW-0349">Heme</keyword>
<feature type="signal peptide" evidence="8">
    <location>
        <begin position="1"/>
        <end position="15"/>
    </location>
</feature>
<comment type="similarity">
    <text evidence="2">Belongs to the cytochrome P450 family.</text>
</comment>
<keyword evidence="10" id="KW-1185">Reference proteome</keyword>
<dbReference type="GO" id="GO:0016705">
    <property type="term" value="F:oxidoreductase activity, acting on paired donors, with incorporation or reduction of molecular oxygen"/>
    <property type="evidence" value="ECO:0007669"/>
    <property type="project" value="InterPro"/>
</dbReference>
<evidence type="ECO:0000256" key="3">
    <source>
        <dbReference type="ARBA" id="ARBA00022617"/>
    </source>
</evidence>
<keyword evidence="4" id="KW-0479">Metal-binding</keyword>
<evidence type="ECO:0000256" key="4">
    <source>
        <dbReference type="ARBA" id="ARBA00022723"/>
    </source>
</evidence>
<dbReference type="SUPFAM" id="SSF48264">
    <property type="entry name" value="Cytochrome P450"/>
    <property type="match status" value="1"/>
</dbReference>
<protein>
    <recommendedName>
        <fullName evidence="11">Cytochrome P450</fullName>
    </recommendedName>
</protein>
<evidence type="ECO:0000256" key="1">
    <source>
        <dbReference type="ARBA" id="ARBA00001971"/>
    </source>
</evidence>
<evidence type="ECO:0000256" key="2">
    <source>
        <dbReference type="ARBA" id="ARBA00010617"/>
    </source>
</evidence>
<comment type="cofactor">
    <cofactor evidence="1">
        <name>heme</name>
        <dbReference type="ChEBI" id="CHEBI:30413"/>
    </cofactor>
</comment>
<proteinExistence type="inferred from homology"/>
<dbReference type="PANTHER" id="PTHR46300">
    <property type="entry name" value="P450, PUTATIVE (EUROFUNG)-RELATED-RELATED"/>
    <property type="match status" value="1"/>
</dbReference>
<accession>A0A9P5NBY2</accession>
<dbReference type="GO" id="GO:0020037">
    <property type="term" value="F:heme binding"/>
    <property type="evidence" value="ECO:0007669"/>
    <property type="project" value="InterPro"/>
</dbReference>
<feature type="chain" id="PRO_5040299648" description="Cytochrome P450" evidence="8">
    <location>
        <begin position="16"/>
        <end position="99"/>
    </location>
</feature>
<keyword evidence="7" id="KW-0503">Monooxygenase</keyword>
<gene>
    <name evidence="9" type="ORF">CPB84DRAFT_1689518</name>
</gene>
<dbReference type="Proteomes" id="UP000724874">
    <property type="component" value="Unassembled WGS sequence"/>
</dbReference>
<evidence type="ECO:0000313" key="10">
    <source>
        <dbReference type="Proteomes" id="UP000724874"/>
    </source>
</evidence>
<dbReference type="PANTHER" id="PTHR46300:SF1">
    <property type="entry name" value="P450, PUTATIVE (EUROFUNG)-RELATED"/>
    <property type="match status" value="1"/>
</dbReference>
<dbReference type="GO" id="GO:0004497">
    <property type="term" value="F:monooxygenase activity"/>
    <property type="evidence" value="ECO:0007669"/>
    <property type="project" value="UniProtKB-KW"/>
</dbReference>
<comment type="caution">
    <text evidence="9">The sequence shown here is derived from an EMBL/GenBank/DDBJ whole genome shotgun (WGS) entry which is preliminary data.</text>
</comment>
<dbReference type="GO" id="GO:0005506">
    <property type="term" value="F:iron ion binding"/>
    <property type="evidence" value="ECO:0007669"/>
    <property type="project" value="InterPro"/>
</dbReference>
<dbReference type="EMBL" id="JADNYJ010000192">
    <property type="protein sequence ID" value="KAF8875724.1"/>
    <property type="molecule type" value="Genomic_DNA"/>
</dbReference>
<evidence type="ECO:0008006" key="11">
    <source>
        <dbReference type="Google" id="ProtNLM"/>
    </source>
</evidence>
<name>A0A9P5NBY2_GYMJU</name>